<dbReference type="InterPro" id="IPR029061">
    <property type="entry name" value="THDP-binding"/>
</dbReference>
<dbReference type="HOGENOM" id="CLU_042853_1_0_0"/>
<keyword evidence="7" id="KW-1185">Reference proteome</keyword>
<reference evidence="6 7" key="1">
    <citation type="journal article" date="2010" name="Proc. Natl. Acad. Sci. U.S.A.">
        <title>A Nitrospira metagenome illuminates the physiology and evolution of globally important nitrite-oxidizing bacteria.</title>
        <authorList>
            <person name="Lucker S."/>
            <person name="Wagner M."/>
            <person name="Maixner F."/>
            <person name="Pelletier E."/>
            <person name="Koch H."/>
            <person name="Vacherie B."/>
            <person name="Rattei T."/>
            <person name="Sinninghe Damste J."/>
            <person name="Spieck E."/>
            <person name="Le Paslier D."/>
            <person name="Daims H."/>
        </authorList>
    </citation>
    <scope>NUCLEOTIDE SEQUENCE [LARGE SCALE GENOMIC DNA]</scope>
</reference>
<dbReference type="EC" id="4.1.1.82" evidence="6"/>
<keyword evidence="6" id="KW-0670">Pyruvate</keyword>
<protein>
    <submittedName>
        <fullName evidence="6">Phosphonopyruvate decarboxylase</fullName>
        <ecNumber evidence="6">4.1.1.82</ecNumber>
    </submittedName>
</protein>
<gene>
    <name evidence="6" type="primary">ppd</name>
    <name evidence="6" type="ORF">NIDE2902</name>
</gene>
<dbReference type="InterPro" id="IPR012001">
    <property type="entry name" value="Thiamin_PyroP_enz_TPP-bd_dom"/>
</dbReference>
<dbReference type="FunFam" id="3.40.50.970:FF:000100">
    <property type="entry name" value="Putative phosphonopyruvate decarboxylase"/>
    <property type="match status" value="1"/>
</dbReference>
<evidence type="ECO:0000256" key="2">
    <source>
        <dbReference type="ARBA" id="ARBA00023052"/>
    </source>
</evidence>
<dbReference type="KEGG" id="nde:NIDE2902"/>
<dbReference type="GO" id="GO:0033980">
    <property type="term" value="F:phosphonopyruvate decarboxylase activity"/>
    <property type="evidence" value="ECO:0007669"/>
    <property type="project" value="UniProtKB-EC"/>
</dbReference>
<evidence type="ECO:0000256" key="3">
    <source>
        <dbReference type="ARBA" id="ARBA00023239"/>
    </source>
</evidence>
<dbReference type="PANTHER" id="PTHR42818:SF1">
    <property type="entry name" value="SULFOPYRUVATE DECARBOXYLASE"/>
    <property type="match status" value="1"/>
</dbReference>
<dbReference type="EMBL" id="FP929003">
    <property type="protein sequence ID" value="CBK42602.1"/>
    <property type="molecule type" value="Genomic_DNA"/>
</dbReference>
<dbReference type="InterPro" id="IPR011766">
    <property type="entry name" value="TPP_enzyme_TPP-bd"/>
</dbReference>
<dbReference type="InterPro" id="IPR051818">
    <property type="entry name" value="TPP_dependent_decarboxylase"/>
</dbReference>
<evidence type="ECO:0000313" key="7">
    <source>
        <dbReference type="Proteomes" id="UP000001660"/>
    </source>
</evidence>
<sequence>MIDPREFITHLQASGVEFFTGVPDSLLKEFCACLEHVPRAGHHIISANEGGAVALALGYHLATRNVPLVYLQNSGLGNIVNPLLSLADPEVYSVPLLLVIGWRGEPGVHDEPQHKKQGRVMLSMLDAMEIPHSILGPETVDPQAALRDALAHVRKMSAPYALVIKKGTFQSFAAPKVEKKDFPLSREEAIQQVIESLGERDVLISTTGMPSREVYEYRSRRGEGHQRDFLTVGGMGHASQIALGIALQKPRRSVYCLDGDGALLMHMGGLAITGVLKPRNFKHIIVNNGAHDSVGGQPTVAFDVDVPGIAHACGYESVFCVQTKQELQSSLEELQRSSGPSLLEVRVRCGARKDIGRPLTTPSQNKNAFMDFVEN</sequence>
<dbReference type="CDD" id="cd07035">
    <property type="entry name" value="TPP_PYR_POX_like"/>
    <property type="match status" value="1"/>
</dbReference>
<name>D8PH65_9BACT</name>
<dbReference type="NCBIfam" id="TIGR03297">
    <property type="entry name" value="Ppyr-DeCO2ase"/>
    <property type="match status" value="1"/>
</dbReference>
<dbReference type="InterPro" id="IPR000399">
    <property type="entry name" value="TPP-bd_CS"/>
</dbReference>
<dbReference type="GO" id="GO:0032923">
    <property type="term" value="P:organic phosphonate biosynthetic process"/>
    <property type="evidence" value="ECO:0007669"/>
    <property type="project" value="InterPro"/>
</dbReference>
<dbReference type="Gene3D" id="3.40.50.970">
    <property type="match status" value="2"/>
</dbReference>
<dbReference type="STRING" id="330214.NIDE2902"/>
<evidence type="ECO:0000256" key="1">
    <source>
        <dbReference type="ARBA" id="ARBA00022793"/>
    </source>
</evidence>
<dbReference type="Pfam" id="PF02775">
    <property type="entry name" value="TPP_enzyme_C"/>
    <property type="match status" value="1"/>
</dbReference>
<dbReference type="eggNOG" id="COG0028">
    <property type="taxonomic scope" value="Bacteria"/>
</dbReference>
<evidence type="ECO:0000259" key="5">
    <source>
        <dbReference type="Pfam" id="PF02776"/>
    </source>
</evidence>
<proteinExistence type="predicted"/>
<keyword evidence="1" id="KW-0210">Decarboxylase</keyword>
<dbReference type="Pfam" id="PF02776">
    <property type="entry name" value="TPP_enzyme_N"/>
    <property type="match status" value="1"/>
</dbReference>
<evidence type="ECO:0000313" key="6">
    <source>
        <dbReference type="EMBL" id="CBK42602.1"/>
    </source>
</evidence>
<dbReference type="CDD" id="cd03371">
    <property type="entry name" value="TPP_PpyrDC"/>
    <property type="match status" value="1"/>
</dbReference>
<dbReference type="InterPro" id="IPR017684">
    <property type="entry name" value="Phosphono-pyrv_decarboxylase"/>
</dbReference>
<keyword evidence="3 6" id="KW-0456">Lyase</keyword>
<feature type="domain" description="Thiamine pyrophosphate enzyme N-terminal TPP-binding" evidence="5">
    <location>
        <begin position="8"/>
        <end position="117"/>
    </location>
</feature>
<dbReference type="SUPFAM" id="SSF52518">
    <property type="entry name" value="Thiamin diphosphate-binding fold (THDP-binding)"/>
    <property type="match status" value="2"/>
</dbReference>
<dbReference type="FunFam" id="3.40.50.970:FF:000101">
    <property type="entry name" value="Putative phosphonopyruvate decarboxylase"/>
    <property type="match status" value="1"/>
</dbReference>
<dbReference type="GO" id="GO:0000287">
    <property type="term" value="F:magnesium ion binding"/>
    <property type="evidence" value="ECO:0007669"/>
    <property type="project" value="InterPro"/>
</dbReference>
<dbReference type="Proteomes" id="UP000001660">
    <property type="component" value="Chromosome"/>
</dbReference>
<dbReference type="OrthoDB" id="9785953at2"/>
<dbReference type="PROSITE" id="PS00187">
    <property type="entry name" value="TPP_ENZYMES"/>
    <property type="match status" value="1"/>
</dbReference>
<dbReference type="GO" id="GO:0030976">
    <property type="term" value="F:thiamine pyrophosphate binding"/>
    <property type="evidence" value="ECO:0007669"/>
    <property type="project" value="InterPro"/>
</dbReference>
<dbReference type="AlphaFoldDB" id="D8PH65"/>
<accession>D8PH65</accession>
<keyword evidence="2" id="KW-0786">Thiamine pyrophosphate</keyword>
<organism evidence="6 7">
    <name type="scientific">Nitrospira defluvii</name>
    <dbReference type="NCBI Taxonomy" id="330214"/>
    <lineage>
        <taxon>Bacteria</taxon>
        <taxon>Pseudomonadati</taxon>
        <taxon>Nitrospirota</taxon>
        <taxon>Nitrospiria</taxon>
        <taxon>Nitrospirales</taxon>
        <taxon>Nitrospiraceae</taxon>
        <taxon>Nitrospira</taxon>
    </lineage>
</organism>
<evidence type="ECO:0000259" key="4">
    <source>
        <dbReference type="Pfam" id="PF02775"/>
    </source>
</evidence>
<dbReference type="PANTHER" id="PTHR42818">
    <property type="entry name" value="SULFOPYRUVATE DECARBOXYLASE SUBUNIT ALPHA"/>
    <property type="match status" value="1"/>
</dbReference>
<feature type="domain" description="Thiamine pyrophosphate enzyme TPP-binding" evidence="4">
    <location>
        <begin position="208"/>
        <end position="345"/>
    </location>
</feature>